<comment type="caution">
    <text evidence="7">The sequence shown here is derived from an EMBL/GenBank/DDBJ whole genome shotgun (WGS) entry which is preliminary data.</text>
</comment>
<evidence type="ECO:0000256" key="5">
    <source>
        <dbReference type="ARBA" id="ARBA00022842"/>
    </source>
</evidence>
<evidence type="ECO:0000256" key="4">
    <source>
        <dbReference type="ARBA" id="ARBA00022723"/>
    </source>
</evidence>
<protein>
    <submittedName>
        <fullName evidence="7">Heptaprenyl diphosphate synthase</fullName>
    </submittedName>
</protein>
<evidence type="ECO:0000256" key="1">
    <source>
        <dbReference type="ARBA" id="ARBA00001946"/>
    </source>
</evidence>
<dbReference type="SFLD" id="SFLDS00005">
    <property type="entry name" value="Isoprenoid_Synthase_Type_I"/>
    <property type="match status" value="1"/>
</dbReference>
<evidence type="ECO:0000313" key="8">
    <source>
        <dbReference type="Proteomes" id="UP000251213"/>
    </source>
</evidence>
<dbReference type="Proteomes" id="UP000251213">
    <property type="component" value="Unassembled WGS sequence"/>
</dbReference>
<dbReference type="InterPro" id="IPR008949">
    <property type="entry name" value="Isoprenoid_synthase_dom_sf"/>
</dbReference>
<accession>A0A364K2R2</accession>
<dbReference type="CDD" id="cd00685">
    <property type="entry name" value="Trans_IPPS_HT"/>
    <property type="match status" value="1"/>
</dbReference>
<dbReference type="PANTHER" id="PTHR12001">
    <property type="entry name" value="GERANYLGERANYL PYROPHOSPHATE SYNTHASE"/>
    <property type="match status" value="1"/>
</dbReference>
<keyword evidence="5" id="KW-0460">Magnesium</keyword>
<dbReference type="PROSITE" id="PS00723">
    <property type="entry name" value="POLYPRENYL_SYNTHASE_1"/>
    <property type="match status" value="1"/>
</dbReference>
<evidence type="ECO:0000256" key="6">
    <source>
        <dbReference type="RuleBase" id="RU004466"/>
    </source>
</evidence>
<evidence type="ECO:0000256" key="3">
    <source>
        <dbReference type="ARBA" id="ARBA00022679"/>
    </source>
</evidence>
<dbReference type="InterPro" id="IPR000092">
    <property type="entry name" value="Polyprenyl_synt"/>
</dbReference>
<reference evidence="7 8" key="1">
    <citation type="submission" date="2018-06" db="EMBL/GenBank/DDBJ databases">
        <title>Thermoflavimicrobium daqus sp. nov., a thermophilic microbe isolated from Moutai-flavour Daqu.</title>
        <authorList>
            <person name="Wang X."/>
            <person name="Zhou H."/>
        </authorList>
    </citation>
    <scope>NUCLEOTIDE SEQUENCE [LARGE SCALE GENOMIC DNA]</scope>
    <source>
        <strain evidence="7 8">FBKL4.011</strain>
    </source>
</reference>
<evidence type="ECO:0000313" key="7">
    <source>
        <dbReference type="EMBL" id="RAL22631.1"/>
    </source>
</evidence>
<evidence type="ECO:0000256" key="2">
    <source>
        <dbReference type="ARBA" id="ARBA00006706"/>
    </source>
</evidence>
<proteinExistence type="inferred from homology"/>
<dbReference type="InterPro" id="IPR033749">
    <property type="entry name" value="Polyprenyl_synt_CS"/>
</dbReference>
<keyword evidence="8" id="KW-1185">Reference proteome</keyword>
<keyword evidence="4" id="KW-0479">Metal-binding</keyword>
<dbReference type="PANTHER" id="PTHR12001:SF69">
    <property type="entry name" value="ALL TRANS-POLYPRENYL-DIPHOSPHATE SYNTHASE PDSS1"/>
    <property type="match status" value="1"/>
</dbReference>
<dbReference type="GO" id="GO:0004659">
    <property type="term" value="F:prenyltransferase activity"/>
    <property type="evidence" value="ECO:0007669"/>
    <property type="project" value="InterPro"/>
</dbReference>
<dbReference type="GO" id="GO:0008299">
    <property type="term" value="P:isoprenoid biosynthetic process"/>
    <property type="evidence" value="ECO:0007669"/>
    <property type="project" value="InterPro"/>
</dbReference>
<dbReference type="RefSeq" id="WP_113659634.1">
    <property type="nucleotide sequence ID" value="NZ_KZ845670.1"/>
</dbReference>
<name>A0A364K2R2_9BACL</name>
<dbReference type="Gene3D" id="1.10.600.10">
    <property type="entry name" value="Farnesyl Diphosphate Synthase"/>
    <property type="match status" value="1"/>
</dbReference>
<keyword evidence="3 6" id="KW-0808">Transferase</keyword>
<gene>
    <name evidence="7" type="ORF">DL897_13250</name>
</gene>
<dbReference type="PROSITE" id="PS00444">
    <property type="entry name" value="POLYPRENYL_SYNTHASE_2"/>
    <property type="match status" value="1"/>
</dbReference>
<dbReference type="OrthoDB" id="9805316at2"/>
<reference evidence="7 8" key="2">
    <citation type="submission" date="2018-06" db="EMBL/GenBank/DDBJ databases">
        <authorList>
            <person name="Zhirakovskaya E."/>
        </authorList>
    </citation>
    <scope>NUCLEOTIDE SEQUENCE [LARGE SCALE GENOMIC DNA]</scope>
    <source>
        <strain evidence="7 8">FBKL4.011</strain>
    </source>
</reference>
<comment type="similarity">
    <text evidence="2 6">Belongs to the FPP/GGPP synthase family.</text>
</comment>
<comment type="cofactor">
    <cofactor evidence="1">
        <name>Mg(2+)</name>
        <dbReference type="ChEBI" id="CHEBI:18420"/>
    </cofactor>
</comment>
<dbReference type="GO" id="GO:0046872">
    <property type="term" value="F:metal ion binding"/>
    <property type="evidence" value="ECO:0007669"/>
    <property type="project" value="UniProtKB-KW"/>
</dbReference>
<dbReference type="AlphaFoldDB" id="A0A364K2R2"/>
<organism evidence="7 8">
    <name type="scientific">Thermoflavimicrobium daqui</name>
    <dbReference type="NCBI Taxonomy" id="2137476"/>
    <lineage>
        <taxon>Bacteria</taxon>
        <taxon>Bacillati</taxon>
        <taxon>Bacillota</taxon>
        <taxon>Bacilli</taxon>
        <taxon>Bacillales</taxon>
        <taxon>Thermoactinomycetaceae</taxon>
        <taxon>Thermoflavimicrobium</taxon>
    </lineage>
</organism>
<dbReference type="EMBL" id="QJKK01000008">
    <property type="protein sequence ID" value="RAL22631.1"/>
    <property type="molecule type" value="Genomic_DNA"/>
</dbReference>
<sequence>MNLQDIYKSLECDLRLIEEDLTKTVYSSVDQLQASSVHLLEAGGKRIRPVFVLLSGHFGTNDKEKLRKIAVALELIHSATLVHDDVIDDADLRRGRQTVRAQWDNRVAMYTGDYILSQALQLVSQLENPEVHQILSMAMKEMCLGEIEQIRDLYNGEQTLKKYLHRIKRKTAFLIAISCQLGALISKAPLPIVRNCYLYGYYVGMAFQMTDDVLDLVGDEKTLGKPAGSDLRQGNVTLPVIYALKHDTPENKKKIKQYLESIGESGNIEEIIDVVRRSGGIDYTSRLSQRYLMKALSILEKLPMSQANQSLKMLTTFVVNRSY</sequence>
<dbReference type="SUPFAM" id="SSF48576">
    <property type="entry name" value="Terpenoid synthases"/>
    <property type="match status" value="1"/>
</dbReference>
<dbReference type="Pfam" id="PF00348">
    <property type="entry name" value="polyprenyl_synt"/>
    <property type="match status" value="1"/>
</dbReference>